<keyword evidence="4" id="KW-0411">Iron-sulfur</keyword>
<dbReference type="GeneID" id="98657629"/>
<evidence type="ECO:0000256" key="2">
    <source>
        <dbReference type="ARBA" id="ARBA00022723"/>
    </source>
</evidence>
<dbReference type="SFLD" id="SFLDS00029">
    <property type="entry name" value="Radical_SAM"/>
    <property type="match status" value="1"/>
</dbReference>
<dbReference type="InterPro" id="IPR058240">
    <property type="entry name" value="rSAM_sf"/>
</dbReference>
<dbReference type="Proteomes" id="UP000468668">
    <property type="component" value="Unassembled WGS sequence"/>
</dbReference>
<sequence length="371" mass="40741">MNQEVKTMIDRATDESLRGATQPKEVIVSMLELDPESEEVAYLRKCASRIAHFASGNKCGIAGAIGVDMCSCDMNCKFCSFGTEWGLVTDEITYTKEEVIEMARAYVEAGITTLTLRSTEFYDLKVLTEWLADIREQVPGDYLINLNVGELTPAMAEAAYQAGATSAYHVCRMREGIDTPFDPKLREQTIRAIAGSPLRWGTCVEPIGIEHTSEEIADKVLYNMSLNPFGMGVMFRVNVPGTPFEGVEPVSKPRMLQILATVRIAVGSRIHSMGCHPAIPEALYSGANGCTVERGANPRDTEFNEDEWRGFTVEDAVARIREAGFEPGLADPDPRFRADGKNWWKVGNPEDYVMPDPLASAGAGCCCGKRS</sequence>
<gene>
    <name evidence="6" type="ORF">F8C90_04315</name>
</gene>
<reference evidence="6 7" key="1">
    <citation type="submission" date="2019-09" db="EMBL/GenBank/DDBJ databases">
        <title>Whole genome shotgun sequencing (WGS) of Ellagibacter isourolithinifaciens DSM 104140(T) and Adlercreutzia muris DSM 29508(T).</title>
        <authorList>
            <person name="Stoll D.A."/>
            <person name="Danylec N."/>
            <person name="Huch M."/>
        </authorList>
    </citation>
    <scope>NUCLEOTIDE SEQUENCE [LARGE SCALE GENOMIC DNA]</scope>
    <source>
        <strain evidence="6 7">DSM 104140</strain>
    </source>
</reference>
<keyword evidence="3" id="KW-0408">Iron</keyword>
<evidence type="ECO:0000256" key="4">
    <source>
        <dbReference type="ARBA" id="ARBA00023014"/>
    </source>
</evidence>
<keyword evidence="2" id="KW-0479">Metal-binding</keyword>
<protein>
    <submittedName>
        <fullName evidence="6">Radical SAM protein</fullName>
    </submittedName>
</protein>
<evidence type="ECO:0000256" key="1">
    <source>
        <dbReference type="ARBA" id="ARBA00022691"/>
    </source>
</evidence>
<dbReference type="InterPro" id="IPR013785">
    <property type="entry name" value="Aldolase_TIM"/>
</dbReference>
<dbReference type="RefSeq" id="WP_158049226.1">
    <property type="nucleotide sequence ID" value="NZ_WAJR01000007.1"/>
</dbReference>
<organism evidence="6 7">
    <name type="scientific">Ellagibacter isourolithinifaciens</name>
    <dbReference type="NCBI Taxonomy" id="2137581"/>
    <lineage>
        <taxon>Bacteria</taxon>
        <taxon>Bacillati</taxon>
        <taxon>Actinomycetota</taxon>
        <taxon>Coriobacteriia</taxon>
        <taxon>Eggerthellales</taxon>
        <taxon>Eggerthellaceae</taxon>
        <taxon>Ellagibacter</taxon>
    </lineage>
</organism>
<evidence type="ECO:0000259" key="5">
    <source>
        <dbReference type="PROSITE" id="PS51918"/>
    </source>
</evidence>
<dbReference type="OrthoDB" id="5405220at2"/>
<name>A0A6N6NPJ5_9ACTN</name>
<dbReference type="SUPFAM" id="SSF102114">
    <property type="entry name" value="Radical SAM enzymes"/>
    <property type="match status" value="1"/>
</dbReference>
<dbReference type="GO" id="GO:0051536">
    <property type="term" value="F:iron-sulfur cluster binding"/>
    <property type="evidence" value="ECO:0007669"/>
    <property type="project" value="UniProtKB-KW"/>
</dbReference>
<dbReference type="CDD" id="cd01335">
    <property type="entry name" value="Radical_SAM"/>
    <property type="match status" value="1"/>
</dbReference>
<proteinExistence type="predicted"/>
<evidence type="ECO:0000313" key="6">
    <source>
        <dbReference type="EMBL" id="KAB1641064.1"/>
    </source>
</evidence>
<accession>A0A6N6NPJ5</accession>
<dbReference type="AlphaFoldDB" id="A0A6N6NPJ5"/>
<dbReference type="PANTHER" id="PTHR43726">
    <property type="entry name" value="3-METHYLORNITHINE SYNTHASE"/>
    <property type="match status" value="1"/>
</dbReference>
<evidence type="ECO:0000256" key="3">
    <source>
        <dbReference type="ARBA" id="ARBA00023004"/>
    </source>
</evidence>
<keyword evidence="1" id="KW-0949">S-adenosyl-L-methionine</keyword>
<dbReference type="EMBL" id="WAJR01000007">
    <property type="protein sequence ID" value="KAB1641064.1"/>
    <property type="molecule type" value="Genomic_DNA"/>
</dbReference>
<evidence type="ECO:0000313" key="7">
    <source>
        <dbReference type="Proteomes" id="UP000468668"/>
    </source>
</evidence>
<dbReference type="InterPro" id="IPR007197">
    <property type="entry name" value="rSAM"/>
</dbReference>
<dbReference type="PANTHER" id="PTHR43726:SF1">
    <property type="entry name" value="BIOTIN SYNTHASE"/>
    <property type="match status" value="1"/>
</dbReference>
<dbReference type="GO" id="GO:0016740">
    <property type="term" value="F:transferase activity"/>
    <property type="evidence" value="ECO:0007669"/>
    <property type="project" value="TreeGrafter"/>
</dbReference>
<dbReference type="Gene3D" id="3.20.20.70">
    <property type="entry name" value="Aldolase class I"/>
    <property type="match status" value="1"/>
</dbReference>
<dbReference type="InterPro" id="IPR034422">
    <property type="entry name" value="HydE/PylB-like"/>
</dbReference>
<keyword evidence="7" id="KW-1185">Reference proteome</keyword>
<dbReference type="GO" id="GO:0046872">
    <property type="term" value="F:metal ion binding"/>
    <property type="evidence" value="ECO:0007669"/>
    <property type="project" value="UniProtKB-KW"/>
</dbReference>
<comment type="caution">
    <text evidence="6">The sequence shown here is derived from an EMBL/GenBank/DDBJ whole genome shotgun (WGS) entry which is preliminary data.</text>
</comment>
<feature type="domain" description="Radical SAM core" evidence="5">
    <location>
        <begin position="52"/>
        <end position="269"/>
    </location>
</feature>
<dbReference type="PROSITE" id="PS51918">
    <property type="entry name" value="RADICAL_SAM"/>
    <property type="match status" value="1"/>
</dbReference>